<feature type="zinc finger region" description="C3H1-type" evidence="5">
    <location>
        <begin position="352"/>
        <end position="380"/>
    </location>
</feature>
<evidence type="ECO:0000256" key="4">
    <source>
        <dbReference type="ARBA" id="ARBA00023125"/>
    </source>
</evidence>
<feature type="zinc finger region" description="C3H1-type" evidence="5">
    <location>
        <begin position="195"/>
        <end position="223"/>
    </location>
</feature>
<dbReference type="PANTHER" id="PTHR12506">
    <property type="entry name" value="PROTEIN PHOSPHATASE RELATED"/>
    <property type="match status" value="1"/>
</dbReference>
<feature type="compositionally biased region" description="Low complexity" evidence="6">
    <location>
        <begin position="587"/>
        <end position="605"/>
    </location>
</feature>
<keyword evidence="9" id="KW-1185">Reference proteome</keyword>
<name>A0A835D5K7_TETSI</name>
<dbReference type="OMA" id="QFGASCK"/>
<evidence type="ECO:0000313" key="8">
    <source>
        <dbReference type="EMBL" id="KAF8387889.1"/>
    </source>
</evidence>
<dbReference type="GO" id="GO:0003677">
    <property type="term" value="F:DNA binding"/>
    <property type="evidence" value="ECO:0007669"/>
    <property type="project" value="UniProtKB-KW"/>
</dbReference>
<dbReference type="EMBL" id="JABCRI010000020">
    <property type="protein sequence ID" value="KAF8387889.1"/>
    <property type="molecule type" value="Genomic_DNA"/>
</dbReference>
<dbReference type="SMART" id="SM00356">
    <property type="entry name" value="ZnF_C3H1"/>
    <property type="match status" value="5"/>
</dbReference>
<evidence type="ECO:0000259" key="7">
    <source>
        <dbReference type="PROSITE" id="PS50103"/>
    </source>
</evidence>
<keyword evidence="2 5" id="KW-0863">Zinc-finger</keyword>
<feature type="domain" description="C3H1-type" evidence="7">
    <location>
        <begin position="478"/>
        <end position="506"/>
    </location>
</feature>
<keyword evidence="1 5" id="KW-0479">Metal-binding</keyword>
<dbReference type="InterPro" id="IPR000571">
    <property type="entry name" value="Znf_CCCH"/>
</dbReference>
<sequence length="612" mass="66425">MEGSRSDPPPDWNPPGAEPGLEGFVKCRGFELDLIFNAAIVESMWQLELGSRESYPERPREPDCTYYMRTGFCGYGLRCRFNHPQDRSTFYLAMLVISSCLGYKFDMDFAQFKLFDVAELLGKSWGTSVPNIAQVDGAVRLGSGEYPERMGQPVCQYYLRTGSCKFGAFCKYHHPRHGGGSMSSVSLNIYGYPLRLGEKECSYYMKTGQCKFGATCKFHHPQPVGTSVPAPAPAFYPTVQPPSAPSSQQYGGVSTSWQVARPQLLPGSYMQGAYGPVLLPPGVVPVPGWSPYSAPVSPTDSLGTRPTAGVGPLYGVAQLSPSARAYAGPYLSSISSAGPSSSSQKEHIFPERLGQPECQYYMRTGDCKFGSTCRYHHPPGWITPKTNCLLSSMGFPLRPRILISSKEAMYDDWFRTKSFHINVRCGDEYAKLVINDDSNVNFVSNVLIGKLNLKTQEHSQPTKSKLDDSKGHSLREPETGAPLCTFYAQHGVCKFGPTCKFDHPTGTLSYSPSASSLADMPVAPYRIGSSLATLAPSSSSSDLRSEFISGPNKDSFSIRMPSSENTSSGSVGSIFSQSGPVPRSNVQLSGQSSACLSSSSSTGQGDEVRSSN</sequence>
<feature type="region of interest" description="Disordered" evidence="6">
    <location>
        <begin position="534"/>
        <end position="612"/>
    </location>
</feature>
<dbReference type="Gene3D" id="4.10.1000.10">
    <property type="entry name" value="Zinc finger, CCCH-type"/>
    <property type="match status" value="4"/>
</dbReference>
<reference evidence="8 9" key="1">
    <citation type="submission" date="2020-04" db="EMBL/GenBank/DDBJ databases">
        <title>Plant Genome Project.</title>
        <authorList>
            <person name="Zhang R.-G."/>
        </authorList>
    </citation>
    <scope>NUCLEOTIDE SEQUENCE [LARGE SCALE GENOMIC DNA]</scope>
    <source>
        <strain evidence="8">YNK0</strain>
        <tissue evidence="8">Leaf</tissue>
    </source>
</reference>
<accession>A0A835D5K7</accession>
<feature type="zinc finger region" description="C3H1-type" evidence="5">
    <location>
        <begin position="149"/>
        <end position="177"/>
    </location>
</feature>
<organism evidence="8 9">
    <name type="scientific">Tetracentron sinense</name>
    <name type="common">Spur-leaf</name>
    <dbReference type="NCBI Taxonomy" id="13715"/>
    <lineage>
        <taxon>Eukaryota</taxon>
        <taxon>Viridiplantae</taxon>
        <taxon>Streptophyta</taxon>
        <taxon>Embryophyta</taxon>
        <taxon>Tracheophyta</taxon>
        <taxon>Spermatophyta</taxon>
        <taxon>Magnoliopsida</taxon>
        <taxon>Trochodendrales</taxon>
        <taxon>Trochodendraceae</taxon>
        <taxon>Tetracentron</taxon>
    </lineage>
</organism>
<evidence type="ECO:0000256" key="3">
    <source>
        <dbReference type="ARBA" id="ARBA00022833"/>
    </source>
</evidence>
<evidence type="ECO:0000256" key="5">
    <source>
        <dbReference type="PROSITE-ProRule" id="PRU00723"/>
    </source>
</evidence>
<evidence type="ECO:0000256" key="6">
    <source>
        <dbReference type="SAM" id="MobiDB-lite"/>
    </source>
</evidence>
<comment type="caution">
    <text evidence="8">The sequence shown here is derived from an EMBL/GenBank/DDBJ whole genome shotgun (WGS) entry which is preliminary data.</text>
</comment>
<dbReference type="AlphaFoldDB" id="A0A835D5K7"/>
<keyword evidence="3 5" id="KW-0862">Zinc</keyword>
<dbReference type="GO" id="GO:0003729">
    <property type="term" value="F:mRNA binding"/>
    <property type="evidence" value="ECO:0007669"/>
    <property type="project" value="TreeGrafter"/>
</dbReference>
<dbReference type="PROSITE" id="PS50103">
    <property type="entry name" value="ZF_C3H1"/>
    <property type="match status" value="5"/>
</dbReference>
<dbReference type="InterPro" id="IPR036855">
    <property type="entry name" value="Znf_CCCH_sf"/>
</dbReference>
<evidence type="ECO:0000256" key="1">
    <source>
        <dbReference type="ARBA" id="ARBA00022723"/>
    </source>
</evidence>
<dbReference type="GO" id="GO:0008270">
    <property type="term" value="F:zinc ion binding"/>
    <property type="evidence" value="ECO:0007669"/>
    <property type="project" value="UniProtKB-KW"/>
</dbReference>
<keyword evidence="4" id="KW-0238">DNA-binding</keyword>
<feature type="compositionally biased region" description="Low complexity" evidence="6">
    <location>
        <begin position="534"/>
        <end position="549"/>
    </location>
</feature>
<feature type="domain" description="C3H1-type" evidence="7">
    <location>
        <begin position="352"/>
        <end position="380"/>
    </location>
</feature>
<feature type="domain" description="C3H1-type" evidence="7">
    <location>
        <begin position="149"/>
        <end position="177"/>
    </location>
</feature>
<feature type="domain" description="C3H1-type" evidence="7">
    <location>
        <begin position="58"/>
        <end position="86"/>
    </location>
</feature>
<dbReference type="Proteomes" id="UP000655225">
    <property type="component" value="Unassembled WGS sequence"/>
</dbReference>
<dbReference type="SUPFAM" id="SSF90229">
    <property type="entry name" value="CCCH zinc finger"/>
    <property type="match status" value="5"/>
</dbReference>
<feature type="zinc finger region" description="C3H1-type" evidence="5">
    <location>
        <begin position="478"/>
        <end position="506"/>
    </location>
</feature>
<protein>
    <recommendedName>
        <fullName evidence="7">C3H1-type domain-containing protein</fullName>
    </recommendedName>
</protein>
<evidence type="ECO:0000313" key="9">
    <source>
        <dbReference type="Proteomes" id="UP000655225"/>
    </source>
</evidence>
<dbReference type="OrthoDB" id="411372at2759"/>
<feature type="domain" description="C3H1-type" evidence="7">
    <location>
        <begin position="195"/>
        <end position="223"/>
    </location>
</feature>
<gene>
    <name evidence="8" type="ORF">HHK36_026551</name>
</gene>
<dbReference type="Pfam" id="PF00642">
    <property type="entry name" value="zf-CCCH"/>
    <property type="match status" value="5"/>
</dbReference>
<feature type="compositionally biased region" description="Low complexity" evidence="6">
    <location>
        <begin position="562"/>
        <end position="579"/>
    </location>
</feature>
<proteinExistence type="predicted"/>
<dbReference type="PANTHER" id="PTHR12506:SF41">
    <property type="entry name" value="ZINC FINGER CCCH DOMAIN-CONTAINING PROTEIN 58"/>
    <property type="match status" value="1"/>
</dbReference>
<evidence type="ECO:0000256" key="2">
    <source>
        <dbReference type="ARBA" id="ARBA00022771"/>
    </source>
</evidence>
<dbReference type="InterPro" id="IPR050974">
    <property type="entry name" value="Plant_ZF_CCCH"/>
</dbReference>
<feature type="zinc finger region" description="C3H1-type" evidence="5">
    <location>
        <begin position="58"/>
        <end position="86"/>
    </location>
</feature>